<accession>W2JCR8</accession>
<dbReference type="InterPro" id="IPR045247">
    <property type="entry name" value="Oye-like"/>
</dbReference>
<dbReference type="PANTHER" id="PTHR22893">
    <property type="entry name" value="NADH OXIDOREDUCTASE-RELATED"/>
    <property type="match status" value="1"/>
</dbReference>
<evidence type="ECO:0000313" key="4">
    <source>
        <dbReference type="Proteomes" id="UP000053864"/>
    </source>
</evidence>
<dbReference type="Gene3D" id="3.20.20.70">
    <property type="entry name" value="Aldolase class I"/>
    <property type="match status" value="2"/>
</dbReference>
<dbReference type="SUPFAM" id="SSF51395">
    <property type="entry name" value="FMN-linked oxidoreductases"/>
    <property type="match status" value="1"/>
</dbReference>
<dbReference type="Proteomes" id="UP000053864">
    <property type="component" value="Unassembled WGS sequence"/>
</dbReference>
<evidence type="ECO:0000256" key="1">
    <source>
        <dbReference type="SAM" id="MobiDB-lite"/>
    </source>
</evidence>
<dbReference type="AlphaFoldDB" id="W2JCR8"/>
<protein>
    <recommendedName>
        <fullName evidence="2">NADH:flavin oxidoreductase/NADH oxidase N-terminal domain-containing protein</fullName>
    </recommendedName>
</protein>
<organism evidence="3 4">
    <name type="scientific">Phytophthora nicotianae</name>
    <name type="common">Potato buckeye rot agent</name>
    <name type="synonym">Phytophthora parasitica</name>
    <dbReference type="NCBI Taxonomy" id="4792"/>
    <lineage>
        <taxon>Eukaryota</taxon>
        <taxon>Sar</taxon>
        <taxon>Stramenopiles</taxon>
        <taxon>Oomycota</taxon>
        <taxon>Peronosporomycetes</taxon>
        <taxon>Peronosporales</taxon>
        <taxon>Peronosporaceae</taxon>
        <taxon>Phytophthora</taxon>
    </lineage>
</organism>
<sequence>MATRCKLSRALATRSHIPSGDTQCWGAASPDELSRVEVFTHHNPDLSLPDKQLESLDDGVQDAQALLPPTHAWWQKEPVRLQHRVIMAPLTMLRTGESGVPTDLVTEYYAQRNTPGGLLIAEATNISPTLRVPRIVYPRADRGLEEGHAHGARAGGGDLRAAVACGRDGHTLNQPNGEQPVSSSTIALVDVNSVAVTRERSRTVCLVHWRPTRTRALWLTTNAPQSTPLRQTLAASNCTVPTDTYWSSSYSVNNRTDEYGGSIGNHARLTLEAVEAVLSSLDSKWQSECLRTATRSAAQIRPPRRPARCGASWSAPEGGTTKFSRELYDGVLMTSSGYNRSEGIEVTESGLAECVTYGRSFVANPDLVHRLEVNAPWNEWDFKTFYPSPDAPMSAGYTDYPALEVKA</sequence>
<evidence type="ECO:0000313" key="3">
    <source>
        <dbReference type="EMBL" id="ETL44210.1"/>
    </source>
</evidence>
<evidence type="ECO:0000259" key="2">
    <source>
        <dbReference type="Pfam" id="PF00724"/>
    </source>
</evidence>
<name>W2JCR8_PHYNI</name>
<dbReference type="VEuPathDB" id="FungiDB:PPTG_10252"/>
<gene>
    <name evidence="3" type="ORF">L916_05451</name>
</gene>
<dbReference type="Pfam" id="PF00724">
    <property type="entry name" value="Oxidored_FMN"/>
    <property type="match status" value="1"/>
</dbReference>
<dbReference type="GO" id="GO:0016491">
    <property type="term" value="F:oxidoreductase activity"/>
    <property type="evidence" value="ECO:0007669"/>
    <property type="project" value="InterPro"/>
</dbReference>
<dbReference type="InterPro" id="IPR013785">
    <property type="entry name" value="Aldolase_TIM"/>
</dbReference>
<feature type="region of interest" description="Disordered" evidence="1">
    <location>
        <begin position="296"/>
        <end position="315"/>
    </location>
</feature>
<proteinExistence type="predicted"/>
<feature type="domain" description="NADH:flavin oxidoreductase/NADH oxidase N-terminal" evidence="2">
    <location>
        <begin position="79"/>
        <end position="129"/>
    </location>
</feature>
<dbReference type="PANTHER" id="PTHR22893:SF91">
    <property type="entry name" value="NADPH DEHYDROGENASE 2-RELATED"/>
    <property type="match status" value="1"/>
</dbReference>
<reference evidence="3 4" key="1">
    <citation type="submission" date="2013-11" db="EMBL/GenBank/DDBJ databases">
        <title>The Genome Sequence of Phytophthora parasitica CJ05E6.</title>
        <authorList>
            <consortium name="The Broad Institute Genomics Platform"/>
            <person name="Russ C."/>
            <person name="Tyler B."/>
            <person name="Panabieres F."/>
            <person name="Shan W."/>
            <person name="Tripathy S."/>
            <person name="Grunwald N."/>
            <person name="Machado M."/>
            <person name="Johnson C.S."/>
            <person name="Arredondo F."/>
            <person name="Hong C."/>
            <person name="Coffey M."/>
            <person name="Young S.K."/>
            <person name="Zeng Q."/>
            <person name="Gargeya S."/>
            <person name="Fitzgerald M."/>
            <person name="Abouelleil A."/>
            <person name="Alvarado L."/>
            <person name="Chapman S.B."/>
            <person name="Gainer-Dewar J."/>
            <person name="Goldberg J."/>
            <person name="Griggs A."/>
            <person name="Gujja S."/>
            <person name="Hansen M."/>
            <person name="Howarth C."/>
            <person name="Imamovic A."/>
            <person name="Ireland A."/>
            <person name="Larimer J."/>
            <person name="McCowan C."/>
            <person name="Murphy C."/>
            <person name="Pearson M."/>
            <person name="Poon T.W."/>
            <person name="Priest M."/>
            <person name="Roberts A."/>
            <person name="Saif S."/>
            <person name="Shea T."/>
            <person name="Sykes S."/>
            <person name="Wortman J."/>
            <person name="Nusbaum C."/>
            <person name="Birren B."/>
        </authorList>
    </citation>
    <scope>NUCLEOTIDE SEQUENCE [LARGE SCALE GENOMIC DNA]</scope>
    <source>
        <strain evidence="3 4">CJ05E6</strain>
    </source>
</reference>
<dbReference type="GO" id="GO:0010181">
    <property type="term" value="F:FMN binding"/>
    <property type="evidence" value="ECO:0007669"/>
    <property type="project" value="InterPro"/>
</dbReference>
<dbReference type="EMBL" id="KI671997">
    <property type="protein sequence ID" value="ETL44210.1"/>
    <property type="molecule type" value="Genomic_DNA"/>
</dbReference>
<dbReference type="InterPro" id="IPR001155">
    <property type="entry name" value="OxRdtase_FMN_N"/>
</dbReference>